<feature type="region of interest" description="Disordered" evidence="1">
    <location>
        <begin position="1"/>
        <end position="49"/>
    </location>
</feature>
<comment type="caution">
    <text evidence="3">The sequence shown here is derived from an EMBL/GenBank/DDBJ whole genome shotgun (WGS) entry which is preliminary data.</text>
</comment>
<keyword evidence="2" id="KW-0472">Membrane</keyword>
<accession>A0A9D1J136</accession>
<sequence>MTERNGYDAVQEPEIHRVSWRTDENGDPASEVYGGTQPDSASAPVPAPSRPKRVRRVGMFTMGIALIFAGIIALLYMFFPDLNLVSAIKYSPVLLILLGVEILVSGVIFRGDTIKYDFLSMIVCFFLICACVGVSAVYPMIQYYGPHLRHTEEVLSEEAADAYHQALAQVGGVRSVWVDVSIDALSADEELTLSTLRPGDTVQLSVGLLGEYPSKEAFCEKAAGILQALGSAQPQADRVTIESGDSQYRLYLSTPFEMDFTADQLMEIVETEESVG</sequence>
<feature type="transmembrane region" description="Helical" evidence="2">
    <location>
        <begin position="90"/>
        <end position="109"/>
    </location>
</feature>
<evidence type="ECO:0000256" key="1">
    <source>
        <dbReference type="SAM" id="MobiDB-lite"/>
    </source>
</evidence>
<evidence type="ECO:0000313" key="4">
    <source>
        <dbReference type="Proteomes" id="UP000886785"/>
    </source>
</evidence>
<protein>
    <submittedName>
        <fullName evidence="3">Uncharacterized protein</fullName>
    </submittedName>
</protein>
<keyword evidence="2" id="KW-1133">Transmembrane helix</keyword>
<keyword evidence="2" id="KW-0812">Transmembrane</keyword>
<reference evidence="3" key="2">
    <citation type="journal article" date="2021" name="PeerJ">
        <title>Extensive microbial diversity within the chicken gut microbiome revealed by metagenomics and culture.</title>
        <authorList>
            <person name="Gilroy R."/>
            <person name="Ravi A."/>
            <person name="Getino M."/>
            <person name="Pursley I."/>
            <person name="Horton D.L."/>
            <person name="Alikhan N.F."/>
            <person name="Baker D."/>
            <person name="Gharbi K."/>
            <person name="Hall N."/>
            <person name="Watson M."/>
            <person name="Adriaenssens E.M."/>
            <person name="Foster-Nyarko E."/>
            <person name="Jarju S."/>
            <person name="Secka A."/>
            <person name="Antonio M."/>
            <person name="Oren A."/>
            <person name="Chaudhuri R.R."/>
            <person name="La Ragione R."/>
            <person name="Hildebrand F."/>
            <person name="Pallen M.J."/>
        </authorList>
    </citation>
    <scope>NUCLEOTIDE SEQUENCE</scope>
    <source>
        <strain evidence="3">ChiSjej1B19-7085</strain>
    </source>
</reference>
<organism evidence="3 4">
    <name type="scientific">Candidatus Gallacutalibacter pullicola</name>
    <dbReference type="NCBI Taxonomy" id="2840830"/>
    <lineage>
        <taxon>Bacteria</taxon>
        <taxon>Bacillati</taxon>
        <taxon>Bacillota</taxon>
        <taxon>Clostridia</taxon>
        <taxon>Eubacteriales</taxon>
        <taxon>Candidatus Gallacutalibacter</taxon>
    </lineage>
</organism>
<dbReference type="AlphaFoldDB" id="A0A9D1J136"/>
<gene>
    <name evidence="3" type="ORF">IAA54_06070</name>
</gene>
<evidence type="ECO:0000313" key="3">
    <source>
        <dbReference type="EMBL" id="HIR57216.1"/>
    </source>
</evidence>
<dbReference type="Proteomes" id="UP000886785">
    <property type="component" value="Unassembled WGS sequence"/>
</dbReference>
<feature type="transmembrane region" description="Helical" evidence="2">
    <location>
        <begin position="57"/>
        <end position="78"/>
    </location>
</feature>
<feature type="transmembrane region" description="Helical" evidence="2">
    <location>
        <begin position="118"/>
        <end position="141"/>
    </location>
</feature>
<evidence type="ECO:0000256" key="2">
    <source>
        <dbReference type="SAM" id="Phobius"/>
    </source>
</evidence>
<feature type="compositionally biased region" description="Basic and acidic residues" evidence="1">
    <location>
        <begin position="13"/>
        <end position="24"/>
    </location>
</feature>
<dbReference type="EMBL" id="DVHF01000072">
    <property type="protein sequence ID" value="HIR57216.1"/>
    <property type="molecule type" value="Genomic_DNA"/>
</dbReference>
<proteinExistence type="predicted"/>
<reference evidence="3" key="1">
    <citation type="submission" date="2020-10" db="EMBL/GenBank/DDBJ databases">
        <authorList>
            <person name="Gilroy R."/>
        </authorList>
    </citation>
    <scope>NUCLEOTIDE SEQUENCE</scope>
    <source>
        <strain evidence="3">ChiSjej1B19-7085</strain>
    </source>
</reference>
<name>A0A9D1J136_9FIRM</name>